<keyword evidence="6" id="KW-0949">S-adenosyl-L-methionine</keyword>
<feature type="region of interest" description="Disordered" evidence="8">
    <location>
        <begin position="844"/>
        <end position="867"/>
    </location>
</feature>
<dbReference type="SMART" id="SM00508">
    <property type="entry name" value="PostSET"/>
    <property type="match status" value="1"/>
</dbReference>
<dbReference type="PROSITE" id="PS50868">
    <property type="entry name" value="POST_SET"/>
    <property type="match status" value="1"/>
</dbReference>
<comment type="subcellular location">
    <subcellularLocation>
        <location evidence="2">Chromosome</location>
    </subcellularLocation>
    <subcellularLocation>
        <location evidence="1">Nucleus</location>
    </subcellularLocation>
</comment>
<evidence type="ECO:0000256" key="2">
    <source>
        <dbReference type="ARBA" id="ARBA00004286"/>
    </source>
</evidence>
<evidence type="ECO:0008006" key="14">
    <source>
        <dbReference type="Google" id="ProtNLM"/>
    </source>
</evidence>
<feature type="domain" description="Post-SET" evidence="10">
    <location>
        <begin position="585"/>
        <end position="601"/>
    </location>
</feature>
<evidence type="ECO:0000256" key="7">
    <source>
        <dbReference type="ARBA" id="ARBA00023242"/>
    </source>
</evidence>
<dbReference type="Proteomes" id="UP001308179">
    <property type="component" value="Unassembled WGS sequence"/>
</dbReference>
<dbReference type="PROSITE" id="PS50280">
    <property type="entry name" value="SET"/>
    <property type="match status" value="1"/>
</dbReference>
<feature type="compositionally biased region" description="Basic and acidic residues" evidence="8">
    <location>
        <begin position="657"/>
        <end position="681"/>
    </location>
</feature>
<dbReference type="SMART" id="SM00317">
    <property type="entry name" value="SET"/>
    <property type="match status" value="1"/>
</dbReference>
<feature type="compositionally biased region" description="Basic and acidic residues" evidence="8">
    <location>
        <begin position="611"/>
        <end position="646"/>
    </location>
</feature>
<evidence type="ECO:0000256" key="3">
    <source>
        <dbReference type="ARBA" id="ARBA00022454"/>
    </source>
</evidence>
<accession>A0ABR0LAQ4</accession>
<protein>
    <recommendedName>
        <fullName evidence="14">Histone-lysine N-methyltransferase, H3 lysine-36 specific</fullName>
    </recommendedName>
</protein>
<feature type="region of interest" description="Disordered" evidence="8">
    <location>
        <begin position="611"/>
        <end position="811"/>
    </location>
</feature>
<sequence>MADHRPTGMTRASSAESSALSNIDVAATVAGAEEDASDRVSNASTPPTSLADTGEMSTSSAKKVAGLEPVEKDGGRRPKRARAGPSSYNLKKLSDAQLPIGGTAASIRNVSGLTGRTLVNGEESGEQRQETPLEAKTEKALDREWAIPADVTPKELPARLQRKTSVKDRVKKAAGKVGTVLGKRTREVMEAGKRKLGRKRRDEHGEDENVEAEAEGEEEKEEDVPRWKKKLDMGPKGLLDELDLDAEPASLAPPPAKRAKRSGKAALQEMSQAPVASVPLAKAATASKHMKKWQKEGLFAGQDADFDPMQPGGQRKLQKKRPGSSMSDETTPAAATPTKRSFVTLPMFSYLDKTRDFVVPFDVFAPTFKKGDEKPKDWHQVNRNRLVGEAKEMWEKSERLPASMCVCQASEQGDLGCDDHCLNRVMQYECNDDNCNLSALQCGNRLFTDLAVRMKKGGAFDIGVEVLKTPDRGFGVRSCRTWAPGQIIMEYTGEIVSEGECQRRIREDYKDKQCYYLMELERGLIIDGTKGSMARFINHSCEPNCEVRMVKVNGTPRMGVFAGEGGVATGQELTYDYNFDNFGEKQQMCYCGAATCRGYLSKRLNAAEQKKMARVENEKKRKAAEEAQRHAEDEDRKKKVKTDRGSSWRGWVAVDDPETKERLKREKREREEAAKSSDRARRLAARRTSLPAAERETLIKKKSDAKRRKTVAVDEEAVRGAGQDDVEAQGDEEDVGDEPAVEQPTIRRGAKGHRASSSVSKFTEDLPRPASAHSTTTSTITRKTEITITEKAELEPTIPRPVTALDGTRDDDAEEEIAVAVKKQPIKDAMKSVGQAVKNGLLGAAGRSMGGVGNKKQTTLSFAKKMG</sequence>
<dbReference type="EMBL" id="JAVRRR010000112">
    <property type="protein sequence ID" value="KAK5146015.1"/>
    <property type="molecule type" value="Genomic_DNA"/>
</dbReference>
<evidence type="ECO:0000313" key="13">
    <source>
        <dbReference type="Proteomes" id="UP001308179"/>
    </source>
</evidence>
<feature type="compositionally biased region" description="Basic and acidic residues" evidence="8">
    <location>
        <begin position="693"/>
        <end position="702"/>
    </location>
</feature>
<keyword evidence="13" id="KW-1185">Reference proteome</keyword>
<evidence type="ECO:0000259" key="9">
    <source>
        <dbReference type="PROSITE" id="PS50280"/>
    </source>
</evidence>
<dbReference type="PANTHER" id="PTHR22884">
    <property type="entry name" value="SET DOMAIN PROTEINS"/>
    <property type="match status" value="1"/>
</dbReference>
<feature type="domain" description="SET" evidence="9">
    <location>
        <begin position="462"/>
        <end position="578"/>
    </location>
</feature>
<dbReference type="Pfam" id="PF00856">
    <property type="entry name" value="SET"/>
    <property type="match status" value="1"/>
</dbReference>
<feature type="region of interest" description="Disordered" evidence="8">
    <location>
        <begin position="301"/>
        <end position="337"/>
    </location>
</feature>
<feature type="domain" description="AWS" evidence="11">
    <location>
        <begin position="400"/>
        <end position="451"/>
    </location>
</feature>
<name>A0ABR0LAQ4_9PEZI</name>
<keyword evidence="7" id="KW-0539">Nucleus</keyword>
<dbReference type="InterPro" id="IPR046341">
    <property type="entry name" value="SET_dom_sf"/>
</dbReference>
<evidence type="ECO:0000256" key="6">
    <source>
        <dbReference type="ARBA" id="ARBA00022691"/>
    </source>
</evidence>
<evidence type="ECO:0000256" key="4">
    <source>
        <dbReference type="ARBA" id="ARBA00022603"/>
    </source>
</evidence>
<dbReference type="InterPro" id="IPR050777">
    <property type="entry name" value="SET2_Histone-Lys_MeTrsfase"/>
</dbReference>
<evidence type="ECO:0000259" key="11">
    <source>
        <dbReference type="PROSITE" id="PS51215"/>
    </source>
</evidence>
<feature type="compositionally biased region" description="Low complexity" evidence="8">
    <location>
        <begin position="770"/>
        <end position="781"/>
    </location>
</feature>
<dbReference type="InterPro" id="IPR006560">
    <property type="entry name" value="AWS_dom"/>
</dbReference>
<dbReference type="InterPro" id="IPR001214">
    <property type="entry name" value="SET_dom"/>
</dbReference>
<feature type="region of interest" description="Disordered" evidence="8">
    <location>
        <begin position="1"/>
        <end position="90"/>
    </location>
</feature>
<dbReference type="Pfam" id="PF17907">
    <property type="entry name" value="AWS"/>
    <property type="match status" value="1"/>
</dbReference>
<evidence type="ECO:0000256" key="8">
    <source>
        <dbReference type="SAM" id="MobiDB-lite"/>
    </source>
</evidence>
<feature type="compositionally biased region" description="Basic residues" evidence="8">
    <location>
        <begin position="160"/>
        <end position="174"/>
    </location>
</feature>
<feature type="compositionally biased region" description="Acidic residues" evidence="8">
    <location>
        <begin position="724"/>
        <end position="740"/>
    </location>
</feature>
<evidence type="ECO:0000256" key="1">
    <source>
        <dbReference type="ARBA" id="ARBA00004123"/>
    </source>
</evidence>
<evidence type="ECO:0000313" key="12">
    <source>
        <dbReference type="EMBL" id="KAK5146015.1"/>
    </source>
</evidence>
<dbReference type="SUPFAM" id="SSF82199">
    <property type="entry name" value="SET domain"/>
    <property type="match status" value="1"/>
</dbReference>
<organism evidence="12 13">
    <name type="scientific">Rachicladosporium monterosium</name>
    <dbReference type="NCBI Taxonomy" id="1507873"/>
    <lineage>
        <taxon>Eukaryota</taxon>
        <taxon>Fungi</taxon>
        <taxon>Dikarya</taxon>
        <taxon>Ascomycota</taxon>
        <taxon>Pezizomycotina</taxon>
        <taxon>Dothideomycetes</taxon>
        <taxon>Dothideomycetidae</taxon>
        <taxon>Cladosporiales</taxon>
        <taxon>Cladosporiaceae</taxon>
        <taxon>Rachicladosporium</taxon>
    </lineage>
</organism>
<feature type="compositionally biased region" description="Basic and acidic residues" evidence="8">
    <location>
        <begin position="223"/>
        <end position="233"/>
    </location>
</feature>
<feature type="compositionally biased region" description="Basic and acidic residues" evidence="8">
    <location>
        <begin position="782"/>
        <end position="794"/>
    </location>
</feature>
<dbReference type="PROSITE" id="PS51215">
    <property type="entry name" value="AWS"/>
    <property type="match status" value="1"/>
</dbReference>
<feature type="region of interest" description="Disordered" evidence="8">
    <location>
        <begin position="147"/>
        <end position="274"/>
    </location>
</feature>
<dbReference type="Gene3D" id="2.170.270.10">
    <property type="entry name" value="SET domain"/>
    <property type="match status" value="1"/>
</dbReference>
<feature type="compositionally biased region" description="Basic and acidic residues" evidence="8">
    <location>
        <begin position="184"/>
        <end position="193"/>
    </location>
</feature>
<comment type="caution">
    <text evidence="12">The sequence shown here is derived from an EMBL/GenBank/DDBJ whole genome shotgun (WGS) entry which is preliminary data.</text>
</comment>
<keyword evidence="5" id="KW-0808">Transferase</keyword>
<evidence type="ECO:0000256" key="5">
    <source>
        <dbReference type="ARBA" id="ARBA00022679"/>
    </source>
</evidence>
<evidence type="ECO:0000259" key="10">
    <source>
        <dbReference type="PROSITE" id="PS50868"/>
    </source>
</evidence>
<keyword evidence="3" id="KW-0158">Chromosome</keyword>
<proteinExistence type="predicted"/>
<dbReference type="InterPro" id="IPR003616">
    <property type="entry name" value="Post-SET_dom"/>
</dbReference>
<feature type="compositionally biased region" description="Polar residues" evidence="8">
    <location>
        <begin position="39"/>
        <end position="61"/>
    </location>
</feature>
<gene>
    <name evidence="12" type="ORF">LTR32_002338</name>
</gene>
<feature type="compositionally biased region" description="Acidic residues" evidence="8">
    <location>
        <begin position="205"/>
        <end position="222"/>
    </location>
</feature>
<keyword evidence="4" id="KW-0489">Methyltransferase</keyword>
<feature type="compositionally biased region" description="Basic and acidic residues" evidence="8">
    <location>
        <begin position="125"/>
        <end position="138"/>
    </location>
</feature>
<feature type="region of interest" description="Disordered" evidence="8">
    <location>
        <begin position="119"/>
        <end position="138"/>
    </location>
</feature>
<feature type="compositionally biased region" description="Polar residues" evidence="8">
    <location>
        <begin position="10"/>
        <end position="21"/>
    </location>
</feature>
<reference evidence="12 13" key="1">
    <citation type="submission" date="2023-08" db="EMBL/GenBank/DDBJ databases">
        <title>Black Yeasts Isolated from many extreme environments.</title>
        <authorList>
            <person name="Coleine C."/>
            <person name="Stajich J.E."/>
            <person name="Selbmann L."/>
        </authorList>
    </citation>
    <scope>NUCLEOTIDE SEQUENCE [LARGE SCALE GENOMIC DNA]</scope>
    <source>
        <strain evidence="12 13">CCFEE 5386</strain>
    </source>
</reference>